<evidence type="ECO:0000313" key="3">
    <source>
        <dbReference type="EMBL" id="GGH97744.1"/>
    </source>
</evidence>
<dbReference type="Gene3D" id="3.40.50.1820">
    <property type="entry name" value="alpha/beta hydrolase"/>
    <property type="match status" value="1"/>
</dbReference>
<dbReference type="AlphaFoldDB" id="A0A8J3A764"/>
<dbReference type="Proteomes" id="UP000818603">
    <property type="component" value="Unassembled WGS sequence"/>
</dbReference>
<reference evidence="3" key="1">
    <citation type="journal article" date="2014" name="Int. J. Syst. Evol. Microbiol.">
        <title>Complete genome sequence of Corynebacterium casei LMG S-19264T (=DSM 44701T), isolated from a smear-ripened cheese.</title>
        <authorList>
            <consortium name="US DOE Joint Genome Institute (JGI-PGF)"/>
            <person name="Walter F."/>
            <person name="Albersmeier A."/>
            <person name="Kalinowski J."/>
            <person name="Ruckert C."/>
        </authorList>
    </citation>
    <scope>NUCLEOTIDE SEQUENCE</scope>
    <source>
        <strain evidence="3">CGMCC 1.14984</strain>
    </source>
</reference>
<dbReference type="PANTHER" id="PTHR43265:SF1">
    <property type="entry name" value="ESTERASE ESTD"/>
    <property type="match status" value="1"/>
</dbReference>
<evidence type="ECO:0000313" key="5">
    <source>
        <dbReference type="Proteomes" id="UP000621856"/>
    </source>
</evidence>
<reference evidence="4 6" key="2">
    <citation type="submission" date="2020-02" db="EMBL/GenBank/DDBJ databases">
        <title>Genome sequence of Parvularcula flava strain NH6-79.</title>
        <authorList>
            <person name="Abdul Karim M.H."/>
            <person name="Lam M.Q."/>
            <person name="Chen S.J."/>
            <person name="Yahya A."/>
            <person name="Shahir S."/>
            <person name="Shamsir M.S."/>
            <person name="Chong C.S."/>
        </authorList>
    </citation>
    <scope>NUCLEOTIDE SEQUENCE [LARGE SCALE GENOMIC DNA]</scope>
    <source>
        <strain evidence="4 6">NH6-79</strain>
    </source>
</reference>
<dbReference type="RefSeq" id="WP_155139989.1">
    <property type="nucleotide sequence ID" value="NZ_BMGZ01000002.1"/>
</dbReference>
<sequence length="475" mass="51114">MIRTVLYLTLCIPTFGLTAVAQDIAAPATQAEAATPPPSPEVLSGYWRGALVQDGSVLNLIVHISENEEGALVAATEIEDWLWYGMGDGDEVSINADGTITIEGLYSGDATLQYDPAFRQMKGTVGTDPVRTLHLKPMPAPPAKRFTDSEVTFTSADGTQLAATLVMPDGPGPHPGLVLVAGRGCSERYEEYGQERLYAEYGIATIVYDKRGAGASEGDCDSFTQADLTADAQAALAFLQAQPQVDPARTGMQGTSAGTWVIQNVAELAQSDPQAPQPAFLVTWIGPATSIMQQQRASAKTFGDMLGLSDAQIDLVYDVLDISVSRTLADEEIYARLQEIETQAEDEGWKGDMFGDTDFASSPETVDALWIRRFEYDPAPMLESLTVTPYLAVFGEDDPVVPYAENVAALKAGLDAAGNTSYRIVGIHGQGHGFEHGNETVTLPDGTYYFKFDTVEPLFFGSAIDFLRENGFAPY</sequence>
<gene>
    <name evidence="4" type="ORF">FF098_009785</name>
    <name evidence="3" type="ORF">GCM10011355_19700</name>
</gene>
<proteinExistence type="predicted"/>
<evidence type="ECO:0000256" key="1">
    <source>
        <dbReference type="SAM" id="SignalP"/>
    </source>
</evidence>
<keyword evidence="1" id="KW-0732">Signal</keyword>
<accession>A0A8J3A764</accession>
<dbReference type="EMBL" id="BMGZ01000002">
    <property type="protein sequence ID" value="GGH97744.1"/>
    <property type="molecule type" value="Genomic_DNA"/>
</dbReference>
<dbReference type="PANTHER" id="PTHR43265">
    <property type="entry name" value="ESTERASE ESTD"/>
    <property type="match status" value="1"/>
</dbReference>
<dbReference type="SUPFAM" id="SSF53474">
    <property type="entry name" value="alpha/beta-Hydrolases"/>
    <property type="match status" value="1"/>
</dbReference>
<keyword evidence="6" id="KW-1185">Reference proteome</keyword>
<comment type="caution">
    <text evidence="3">The sequence shown here is derived from an EMBL/GenBank/DDBJ whole genome shotgun (WGS) entry which is preliminary data.</text>
</comment>
<keyword evidence="4" id="KW-0378">Hydrolase</keyword>
<feature type="domain" description="Xaa-Pro dipeptidyl-peptidase-like" evidence="2">
    <location>
        <begin position="157"/>
        <end position="273"/>
    </location>
</feature>
<feature type="signal peptide" evidence="1">
    <location>
        <begin position="1"/>
        <end position="21"/>
    </location>
</feature>
<dbReference type="InterPro" id="IPR000383">
    <property type="entry name" value="Xaa-Pro-like_dom"/>
</dbReference>
<dbReference type="Proteomes" id="UP000621856">
    <property type="component" value="Unassembled WGS sequence"/>
</dbReference>
<dbReference type="EMBL" id="VCJR02000002">
    <property type="protein sequence ID" value="NHK28193.1"/>
    <property type="molecule type" value="Genomic_DNA"/>
</dbReference>
<evidence type="ECO:0000313" key="6">
    <source>
        <dbReference type="Proteomes" id="UP000818603"/>
    </source>
</evidence>
<dbReference type="GO" id="GO:0052689">
    <property type="term" value="F:carboxylic ester hydrolase activity"/>
    <property type="evidence" value="ECO:0007669"/>
    <property type="project" value="TreeGrafter"/>
</dbReference>
<reference evidence="3" key="3">
    <citation type="submission" date="2020-09" db="EMBL/GenBank/DDBJ databases">
        <authorList>
            <person name="Sun Q."/>
            <person name="Zhou Y."/>
        </authorList>
    </citation>
    <scope>NUCLEOTIDE SEQUENCE</scope>
    <source>
        <strain evidence="3">CGMCC 1.14984</strain>
    </source>
</reference>
<organism evidence="3 5">
    <name type="scientific">Aquisalinus luteolus</name>
    <dbReference type="NCBI Taxonomy" id="1566827"/>
    <lineage>
        <taxon>Bacteria</taxon>
        <taxon>Pseudomonadati</taxon>
        <taxon>Pseudomonadota</taxon>
        <taxon>Alphaproteobacteria</taxon>
        <taxon>Parvularculales</taxon>
        <taxon>Parvularculaceae</taxon>
        <taxon>Aquisalinus</taxon>
    </lineage>
</organism>
<evidence type="ECO:0000313" key="4">
    <source>
        <dbReference type="EMBL" id="NHK28193.1"/>
    </source>
</evidence>
<dbReference type="Pfam" id="PF02129">
    <property type="entry name" value="Peptidase_S15"/>
    <property type="match status" value="1"/>
</dbReference>
<dbReference type="InterPro" id="IPR029058">
    <property type="entry name" value="AB_hydrolase_fold"/>
</dbReference>
<feature type="chain" id="PRO_5035187073" evidence="1">
    <location>
        <begin position="22"/>
        <end position="475"/>
    </location>
</feature>
<dbReference type="InterPro" id="IPR053145">
    <property type="entry name" value="AB_hydrolase_Est10"/>
</dbReference>
<evidence type="ECO:0000259" key="2">
    <source>
        <dbReference type="Pfam" id="PF02129"/>
    </source>
</evidence>
<name>A0A8J3A764_9PROT</name>
<protein>
    <submittedName>
        <fullName evidence="4">Alpha/beta fold hydrolase</fullName>
    </submittedName>
</protein>